<proteinExistence type="predicted"/>
<reference evidence="2" key="2">
    <citation type="submission" date="2014-02" db="EMBL/GenBank/DDBJ databases">
        <title>Complete DNA sequence of /Kuraishia capsulata/ illustrates novel genomic features among budding yeasts (/Saccharomycotina/).</title>
        <authorList>
            <person name="Morales L."/>
            <person name="Noel B."/>
            <person name="Porcel B."/>
            <person name="Marcet-Houben M."/>
            <person name="Hullo M-F."/>
            <person name="Sacerdot C."/>
            <person name="Tekaia F."/>
            <person name="Leh-Louis V."/>
            <person name="Despons L."/>
            <person name="Khanna V."/>
            <person name="Aury J-M."/>
            <person name="Barbe V."/>
            <person name="Couloux A."/>
            <person name="Labadie K."/>
            <person name="Pelletier E."/>
            <person name="Souciet J-L."/>
            <person name="Boekhout T."/>
            <person name="Gabaldon T."/>
            <person name="Wincker P."/>
            <person name="Dujon B."/>
        </authorList>
    </citation>
    <scope>NUCLEOTIDE SEQUENCE</scope>
    <source>
        <strain evidence="2">CBS 1993</strain>
    </source>
</reference>
<dbReference type="InterPro" id="IPR001900">
    <property type="entry name" value="RNase_II/R"/>
</dbReference>
<accession>W6MLT0</accession>
<feature type="domain" description="RNB" evidence="1">
    <location>
        <begin position="533"/>
        <end position="855"/>
    </location>
</feature>
<evidence type="ECO:0000313" key="2">
    <source>
        <dbReference type="EMBL" id="CDK25827.1"/>
    </source>
</evidence>
<dbReference type="OrthoDB" id="2285229at2759"/>
<dbReference type="Proteomes" id="UP000019384">
    <property type="component" value="Unassembled WGS sequence"/>
</dbReference>
<keyword evidence="3" id="KW-1185">Reference proteome</keyword>
<dbReference type="GO" id="GO:0003723">
    <property type="term" value="F:RNA binding"/>
    <property type="evidence" value="ECO:0007669"/>
    <property type="project" value="InterPro"/>
</dbReference>
<dbReference type="GO" id="GO:0000175">
    <property type="term" value="F:3'-5'-RNA exonuclease activity"/>
    <property type="evidence" value="ECO:0007669"/>
    <property type="project" value="TreeGrafter"/>
</dbReference>
<dbReference type="SUPFAM" id="SSF50249">
    <property type="entry name" value="Nucleic acid-binding proteins"/>
    <property type="match status" value="1"/>
</dbReference>
<dbReference type="PANTHER" id="PTHR23355:SF9">
    <property type="entry name" value="DIS3-LIKE EXONUCLEASE 2"/>
    <property type="match status" value="1"/>
</dbReference>
<evidence type="ECO:0000259" key="1">
    <source>
        <dbReference type="SMART" id="SM00955"/>
    </source>
</evidence>
<dbReference type="GeneID" id="34519226"/>
<dbReference type="AlphaFoldDB" id="W6MLT0"/>
<dbReference type="PANTHER" id="PTHR23355">
    <property type="entry name" value="RIBONUCLEASE"/>
    <property type="match status" value="1"/>
</dbReference>
<dbReference type="HOGENOM" id="CLU_012624_0_0_1"/>
<evidence type="ECO:0000313" key="3">
    <source>
        <dbReference type="Proteomes" id="UP000019384"/>
    </source>
</evidence>
<dbReference type="GO" id="GO:0006402">
    <property type="term" value="P:mRNA catabolic process"/>
    <property type="evidence" value="ECO:0007669"/>
    <property type="project" value="TreeGrafter"/>
</dbReference>
<dbReference type="STRING" id="1382522.W6MLT0"/>
<dbReference type="RefSeq" id="XP_022457838.1">
    <property type="nucleotide sequence ID" value="XM_022604014.1"/>
</dbReference>
<dbReference type="EMBL" id="HG793126">
    <property type="protein sequence ID" value="CDK25827.1"/>
    <property type="molecule type" value="Genomic_DNA"/>
</dbReference>
<dbReference type="InterPro" id="IPR050180">
    <property type="entry name" value="RNR_Ribonuclease"/>
</dbReference>
<dbReference type="GO" id="GO:0000932">
    <property type="term" value="C:P-body"/>
    <property type="evidence" value="ECO:0007669"/>
    <property type="project" value="TreeGrafter"/>
</dbReference>
<organism evidence="2 3">
    <name type="scientific">Kuraishia capsulata CBS 1993</name>
    <dbReference type="NCBI Taxonomy" id="1382522"/>
    <lineage>
        <taxon>Eukaryota</taxon>
        <taxon>Fungi</taxon>
        <taxon>Dikarya</taxon>
        <taxon>Ascomycota</taxon>
        <taxon>Saccharomycotina</taxon>
        <taxon>Pichiomycetes</taxon>
        <taxon>Pichiales</taxon>
        <taxon>Pichiaceae</taxon>
        <taxon>Kuraishia</taxon>
    </lineage>
</organism>
<sequence length="979" mass="109703">MYIFRRSPVRLFHTTAVTLRVRRGPPKQKTVLTPDELVKHATTATLDEIKNGLEYRNQLRFVKPNESWLAKSLGLSPESPKFCEDTIANRVKIKNLLSNKFGKINRSFTATEFLHSPLDVGDVVDLSCSFESSELAVVVELPISLEDPRYSLLTHTGELKFMRSSSLSSRIPRFFPKKWFENCVFNERYFLRDDSVLLTGSPRFKEEDARGTGGVVESAISKAIIQGDDSLETYIVPSLLAGIVSYELSKLLTESWSLLPAMNMKLELIHTAMQNSESVTKVSIFQIVDAINATDLSRLSRQVVDADAEVVIHGFKGLSKSAGEAMHLESHFNEMAYGRQLGELEIHRKIYADIFYSLVLALRKNSQLFYSDTDALSPVSVALIPLETIVRLDALVTDMKDDPYLFTLVTTYMGKLLCNEDVSEFDVPDDFHEVIHMMKLYCGGSIADEKMESFVVKVIRSLPKFGEMDISRALVYDILLRLGEISNTDSPVNWWLMNPCTSLKAEMEQEYYDSITSEILGLHTTTDRAKSIRKSFREEVVYCIDAADAHEIDDGISIRKQDGKWTVSAFVADPASYLSPDSPISQIAFERASTLYFRDGSSVGLLPKALVDASQLGHQKDTRVMRFAFDYDSITGDADFEQAHVNVGTASLFVKITYDEVDEILSGDFSDAITQKLQEQGVSLEHVREDLESLHRVSTTLQRKRMQQGALSNTWFNRINLERVEEVEDNIEIKVKPNNITTPSQTLVSEIMIASGRICGHYMASNSIPAVYRSVPAIPQSDAVTNEIDAIRTGATAPTFANLMHLSNFVGKSAFSVLPSPHAGLGIPVYANCTSPLRRFCDMLNHWQIQAHLMRTELPLTEENLSFAAVHLVSQESIASKLDRRSSAFFMFKYLEHEYQDPSRTLAVMVTGMASKEGVIPVMLKQYGVRAVMRECLGVDTLHKKKPLASLSVGDTIENTRIVGLDVIEGNMILESDMY</sequence>
<dbReference type="Pfam" id="PF00773">
    <property type="entry name" value="RNB"/>
    <property type="match status" value="1"/>
</dbReference>
<dbReference type="InterPro" id="IPR012340">
    <property type="entry name" value="NA-bd_OB-fold"/>
</dbReference>
<reference evidence="2" key="1">
    <citation type="submission" date="2013-12" db="EMBL/GenBank/DDBJ databases">
        <authorList>
            <person name="Genoscope - CEA"/>
        </authorList>
    </citation>
    <scope>NUCLEOTIDE SEQUENCE</scope>
    <source>
        <strain evidence="2">CBS 1993</strain>
    </source>
</reference>
<dbReference type="SMART" id="SM00955">
    <property type="entry name" value="RNB"/>
    <property type="match status" value="1"/>
</dbReference>
<protein>
    <recommendedName>
        <fullName evidence="1">RNB domain-containing protein</fullName>
    </recommendedName>
</protein>
<gene>
    <name evidence="2" type="ORF">KUCA_T00001797001</name>
</gene>
<name>W6MLT0_9ASCO</name>